<evidence type="ECO:0000313" key="7">
    <source>
        <dbReference type="EMBL" id="MBC8577253.1"/>
    </source>
</evidence>
<dbReference type="Pfam" id="PF00389">
    <property type="entry name" value="2-Hacid_dh"/>
    <property type="match status" value="1"/>
</dbReference>
<feature type="domain" description="D-isomer specific 2-hydroxyacid dehydrogenase NAD-binding" evidence="6">
    <location>
        <begin position="110"/>
        <end position="286"/>
    </location>
</feature>
<dbReference type="EMBL" id="JACRTB010000025">
    <property type="protein sequence ID" value="MBC8577253.1"/>
    <property type="molecule type" value="Genomic_DNA"/>
</dbReference>
<evidence type="ECO:0000256" key="2">
    <source>
        <dbReference type="ARBA" id="ARBA00023002"/>
    </source>
</evidence>
<dbReference type="SUPFAM" id="SSF51735">
    <property type="entry name" value="NAD(P)-binding Rossmann-fold domains"/>
    <property type="match status" value="1"/>
</dbReference>
<evidence type="ECO:0000256" key="1">
    <source>
        <dbReference type="ARBA" id="ARBA00005854"/>
    </source>
</evidence>
<keyword evidence="2 4" id="KW-0560">Oxidoreductase</keyword>
<dbReference type="CDD" id="cd05299">
    <property type="entry name" value="CtBP_dh"/>
    <property type="match status" value="1"/>
</dbReference>
<dbReference type="RefSeq" id="WP_262400716.1">
    <property type="nucleotide sequence ID" value="NZ_JACRTB010000025.1"/>
</dbReference>
<dbReference type="PANTHER" id="PTHR42789">
    <property type="entry name" value="D-ISOMER SPECIFIC 2-HYDROXYACID DEHYDROGENASE FAMILY PROTEIN (AFU_ORTHOLOGUE AFUA_6G10090)"/>
    <property type="match status" value="1"/>
</dbReference>
<name>A0ABR7NLG5_9FIRM</name>
<dbReference type="InterPro" id="IPR050857">
    <property type="entry name" value="D-2-hydroxyacid_DH"/>
</dbReference>
<evidence type="ECO:0000259" key="6">
    <source>
        <dbReference type="Pfam" id="PF02826"/>
    </source>
</evidence>
<keyword evidence="3" id="KW-0520">NAD</keyword>
<evidence type="ECO:0000259" key="5">
    <source>
        <dbReference type="Pfam" id="PF00389"/>
    </source>
</evidence>
<proteinExistence type="inferred from homology"/>
<dbReference type="InterPro" id="IPR043322">
    <property type="entry name" value="CtBP"/>
</dbReference>
<organism evidence="7 8">
    <name type="scientific">Yanshouia hominis</name>
    <dbReference type="NCBI Taxonomy" id="2763673"/>
    <lineage>
        <taxon>Bacteria</taxon>
        <taxon>Bacillati</taxon>
        <taxon>Bacillota</taxon>
        <taxon>Clostridia</taxon>
        <taxon>Eubacteriales</taxon>
        <taxon>Oscillospiraceae</taxon>
        <taxon>Yanshouia</taxon>
    </lineage>
</organism>
<comment type="caution">
    <text evidence="7">The sequence shown here is derived from an EMBL/GenBank/DDBJ whole genome shotgun (WGS) entry which is preliminary data.</text>
</comment>
<dbReference type="InterPro" id="IPR006140">
    <property type="entry name" value="D-isomer_DH_NAD-bd"/>
</dbReference>
<gene>
    <name evidence="7" type="ORF">H8717_12650</name>
</gene>
<dbReference type="Pfam" id="PF02826">
    <property type="entry name" value="2-Hacid_dh_C"/>
    <property type="match status" value="1"/>
</dbReference>
<dbReference type="PANTHER" id="PTHR42789:SF1">
    <property type="entry name" value="D-ISOMER SPECIFIC 2-HYDROXYACID DEHYDROGENASE FAMILY PROTEIN (AFU_ORTHOLOGUE AFUA_6G10090)"/>
    <property type="match status" value="1"/>
</dbReference>
<accession>A0ABR7NLG5</accession>
<evidence type="ECO:0000256" key="4">
    <source>
        <dbReference type="RuleBase" id="RU003719"/>
    </source>
</evidence>
<dbReference type="InterPro" id="IPR036291">
    <property type="entry name" value="NAD(P)-bd_dom_sf"/>
</dbReference>
<evidence type="ECO:0000256" key="3">
    <source>
        <dbReference type="ARBA" id="ARBA00023027"/>
    </source>
</evidence>
<protein>
    <submittedName>
        <fullName evidence="7">C-terminal binding protein</fullName>
    </submittedName>
</protein>
<dbReference type="Gene3D" id="3.40.50.720">
    <property type="entry name" value="NAD(P)-binding Rossmann-like Domain"/>
    <property type="match status" value="2"/>
</dbReference>
<reference evidence="7 8" key="1">
    <citation type="submission" date="2020-08" db="EMBL/GenBank/DDBJ databases">
        <title>Genome public.</title>
        <authorList>
            <person name="Liu C."/>
            <person name="Sun Q."/>
        </authorList>
    </citation>
    <scope>NUCLEOTIDE SEQUENCE [LARGE SCALE GENOMIC DNA]</scope>
    <source>
        <strain evidence="7 8">BX1</strain>
    </source>
</reference>
<dbReference type="Proteomes" id="UP000658131">
    <property type="component" value="Unassembled WGS sequence"/>
</dbReference>
<feature type="domain" description="D-isomer specific 2-hydroxyacid dehydrogenase catalytic" evidence="5">
    <location>
        <begin position="18"/>
        <end position="318"/>
    </location>
</feature>
<dbReference type="InterPro" id="IPR006139">
    <property type="entry name" value="D-isomer_2_OHA_DH_cat_dom"/>
</dbReference>
<comment type="similarity">
    <text evidence="1 4">Belongs to the D-isomer specific 2-hydroxyacid dehydrogenase family.</text>
</comment>
<dbReference type="SUPFAM" id="SSF52283">
    <property type="entry name" value="Formate/glycerate dehydrogenase catalytic domain-like"/>
    <property type="match status" value="1"/>
</dbReference>
<evidence type="ECO:0000313" key="8">
    <source>
        <dbReference type="Proteomes" id="UP000658131"/>
    </source>
</evidence>
<keyword evidence="8" id="KW-1185">Reference proteome</keyword>
<sequence length="323" mass="35145">MNAMKVAITDYEYETISAERAVLEAAGIECRDFQCKTEEDVIRQAAGCDGLIVQYAPITARVIAALERCRVIVRYGIGVDNVDVAAATAKGIFVCNVPDYGVEDVANHAFAFLLALAKKIPQQQAQMHSGGWGYAEIKPITRLSCCTLGLLGFGRIPRQVCIRAKAFDMKVIAHDPYLDPEKIRAAGAEPVDFDTLLAQSDFLSCHCPLTPSTRHWIDRRALAKMKKSACLINTSRGGLICEADLIDALRSGVIAGAGLDVFETEPLPKDSPLRGMPQLLLTGHAAWYSEEARSSLQCMAAEEAARVLTGNPPRSPVNRDLLR</sequence>